<organism evidence="1 2">
    <name type="scientific">Fusarium mangiferae</name>
    <name type="common">Mango malformation disease fungus</name>
    <dbReference type="NCBI Taxonomy" id="192010"/>
    <lineage>
        <taxon>Eukaryota</taxon>
        <taxon>Fungi</taxon>
        <taxon>Dikarya</taxon>
        <taxon>Ascomycota</taxon>
        <taxon>Pezizomycotina</taxon>
        <taxon>Sordariomycetes</taxon>
        <taxon>Hypocreomycetidae</taxon>
        <taxon>Hypocreales</taxon>
        <taxon>Nectriaceae</taxon>
        <taxon>Fusarium</taxon>
        <taxon>Fusarium fujikuroi species complex</taxon>
    </lineage>
</organism>
<sequence length="205" mass="22731">MNTTGLSQKRELQTRRRSAQLASNAKIAQHYHLLVHMRKSIATRPSGMSVMIYSNWFIFVDCTLSQSFVIDDEPQNDPSIHSPTPGAEWVSRSFLIESTPLSAKSHCNCCSVDTGQTNQARQIPSPYHMRSRLTEAGACALACGYYTHVCPVRSLQSTPSYQPASVGLRLSQVLRGATQLDSFGNSYRPADYCRPSAIFLAGWLL</sequence>
<dbReference type="AlphaFoldDB" id="A0A1L7SDC2"/>
<dbReference type="Proteomes" id="UP000184255">
    <property type="component" value="Unassembled WGS sequence"/>
</dbReference>
<comment type="caution">
    <text evidence="1">The sequence shown here is derived from an EMBL/GenBank/DDBJ whole genome shotgun (WGS) entry which is preliminary data.</text>
</comment>
<dbReference type="EMBL" id="FCQH01000001">
    <property type="protein sequence ID" value="CVK84551.1"/>
    <property type="molecule type" value="Genomic_DNA"/>
</dbReference>
<protein>
    <submittedName>
        <fullName evidence="1">Uncharacterized protein</fullName>
    </submittedName>
</protein>
<keyword evidence="2" id="KW-1185">Reference proteome</keyword>
<gene>
    <name evidence="1" type="ORF">FMAN_01542</name>
</gene>
<evidence type="ECO:0000313" key="2">
    <source>
        <dbReference type="Proteomes" id="UP000184255"/>
    </source>
</evidence>
<reference evidence="2" key="1">
    <citation type="journal article" date="2016" name="Genome Biol. Evol.">
        <title>Comparative 'omics' of the Fusarium fujikuroi species complex highlights differences in genetic potential and metabolite synthesis.</title>
        <authorList>
            <person name="Niehaus E.-M."/>
            <person name="Muensterkoetter M."/>
            <person name="Proctor R.H."/>
            <person name="Brown D.W."/>
            <person name="Sharon A."/>
            <person name="Idan Y."/>
            <person name="Oren-Young L."/>
            <person name="Sieber C.M."/>
            <person name="Novak O."/>
            <person name="Pencik A."/>
            <person name="Tarkowska D."/>
            <person name="Hromadova K."/>
            <person name="Freeman S."/>
            <person name="Maymon M."/>
            <person name="Elazar M."/>
            <person name="Youssef S.A."/>
            <person name="El-Shabrawy E.S.M."/>
            <person name="Shalaby A.B.A."/>
            <person name="Houterman P."/>
            <person name="Brock N.L."/>
            <person name="Burkhardt I."/>
            <person name="Tsavkelova E.A."/>
            <person name="Dickschat J.S."/>
            <person name="Galuszka P."/>
            <person name="Gueldener U."/>
            <person name="Tudzynski B."/>
        </authorList>
    </citation>
    <scope>NUCLEOTIDE SEQUENCE [LARGE SCALE GENOMIC DNA]</scope>
    <source>
        <strain evidence="2">MRC7560</strain>
    </source>
</reference>
<dbReference type="VEuPathDB" id="FungiDB:FMAN_01542"/>
<dbReference type="GeneID" id="65080814"/>
<dbReference type="RefSeq" id="XP_041676883.1">
    <property type="nucleotide sequence ID" value="XM_041820134.1"/>
</dbReference>
<proteinExistence type="predicted"/>
<accession>A0A1L7SDC2</accession>
<evidence type="ECO:0000313" key="1">
    <source>
        <dbReference type="EMBL" id="CVK84551.1"/>
    </source>
</evidence>
<name>A0A1L7SDC2_FUSMA</name>